<dbReference type="SUPFAM" id="SSF109604">
    <property type="entry name" value="HD-domain/PDEase-like"/>
    <property type="match status" value="1"/>
</dbReference>
<dbReference type="GO" id="GO:0008832">
    <property type="term" value="F:dGTPase activity"/>
    <property type="evidence" value="ECO:0007669"/>
    <property type="project" value="TreeGrafter"/>
</dbReference>
<dbReference type="Pfam" id="PF01966">
    <property type="entry name" value="HD"/>
    <property type="match status" value="1"/>
</dbReference>
<dbReference type="OrthoDB" id="9991235at2759"/>
<dbReference type="PROSITE" id="PS51831">
    <property type="entry name" value="HD"/>
    <property type="match status" value="1"/>
</dbReference>
<gene>
    <name evidence="2" type="ORF">BCV72DRAFT_219038</name>
</gene>
<name>A0A1X0RJG3_RHIZD</name>
<reference evidence="2" key="1">
    <citation type="journal article" date="2016" name="Proc. Natl. Acad. Sci. U.S.A.">
        <title>Lipid metabolic changes in an early divergent fungus govern the establishment of a mutualistic symbiosis with endobacteria.</title>
        <authorList>
            <person name="Lastovetsky O.A."/>
            <person name="Gaspar M.L."/>
            <person name="Mondo S.J."/>
            <person name="LaButti K.M."/>
            <person name="Sandor L."/>
            <person name="Grigoriev I.V."/>
            <person name="Henry S.A."/>
            <person name="Pawlowska T.E."/>
        </authorList>
    </citation>
    <scope>NUCLEOTIDE SEQUENCE [LARGE SCALE GENOMIC DNA]</scope>
    <source>
        <strain evidence="2">ATCC 52814</strain>
    </source>
</reference>
<feature type="domain" description="HD" evidence="1">
    <location>
        <begin position="75"/>
        <end position="210"/>
    </location>
</feature>
<sequence length="481" mass="56320">MSINNIVNTFENANKFQEPKSFFHGHKVINDPIHGHILLDNYTVEFIDTLQFQRLRDLKQLGVLYYVFPGGSHNRFEHSIGVSHLAGTLVERFAREQPELEITNDEIKCVKLAGLCHDLGHGPFSHVFDNTFMPLARPGQKWTHEQGSERMLEYLIDDNHIDIEKDEVNFIKELIAGETRSQSKYRERQFLFDIVANKKNSVDVDKFDYIERDSYNLGLRSSYDANRLLVYSRVINNEICYHHKEVYNLYEMFHTRYSLFKQIYTHRVGTAIELMIVDAFLAANDYLKIADMVDNPEDYLYLTDNIVHTIESSKCPELEKARGIIKRIRKRELYKFVDEFLVPPELEGHLNQNVINAQNIVNYQSDNAGLVEDDVIVRFTKINYAMNDNNPVDSIRFFSKFNENESFNISKQKVSYMIPSKFQDVNIRVFTRNPQKMQAVQKAFRKCLKEITNIQDLDPTVPVSEEYQRLASLKRQRFNGN</sequence>
<dbReference type="AlphaFoldDB" id="A0A1X0RJG3"/>
<accession>A0A1X0RJG3</accession>
<dbReference type="InterPro" id="IPR006674">
    <property type="entry name" value="HD_domain"/>
</dbReference>
<dbReference type="VEuPathDB" id="FungiDB:BCV72DRAFT_219038"/>
<proteinExistence type="predicted"/>
<organism evidence="2">
    <name type="scientific">Rhizopus microsporus var. microsporus</name>
    <dbReference type="NCBI Taxonomy" id="86635"/>
    <lineage>
        <taxon>Eukaryota</taxon>
        <taxon>Fungi</taxon>
        <taxon>Fungi incertae sedis</taxon>
        <taxon>Mucoromycota</taxon>
        <taxon>Mucoromycotina</taxon>
        <taxon>Mucoromycetes</taxon>
        <taxon>Mucorales</taxon>
        <taxon>Mucorineae</taxon>
        <taxon>Rhizopodaceae</taxon>
        <taxon>Rhizopus</taxon>
    </lineage>
</organism>
<evidence type="ECO:0000259" key="1">
    <source>
        <dbReference type="PROSITE" id="PS51831"/>
    </source>
</evidence>
<dbReference type="SMART" id="SM00471">
    <property type="entry name" value="HDc"/>
    <property type="match status" value="1"/>
</dbReference>
<dbReference type="PANTHER" id="PTHR11373">
    <property type="entry name" value="DEOXYNUCLEOSIDE TRIPHOSPHATE TRIPHOSPHOHYDROLASE"/>
    <property type="match status" value="1"/>
</dbReference>
<dbReference type="InterPro" id="IPR003607">
    <property type="entry name" value="HD/PDEase_dom"/>
</dbReference>
<dbReference type="Gene3D" id="3.30.70.2760">
    <property type="match status" value="1"/>
</dbReference>
<protein>
    <submittedName>
        <fullName evidence="2">HD-domain/PDEase-like protein</fullName>
    </submittedName>
</protein>
<dbReference type="PANTHER" id="PTHR11373:SF4">
    <property type="entry name" value="DEOXYNUCLEOSIDE TRIPHOSPHATE TRIPHOSPHOHYDROLASE SAMHD1"/>
    <property type="match status" value="1"/>
</dbReference>
<dbReference type="InterPro" id="IPR050135">
    <property type="entry name" value="dGTPase-like"/>
</dbReference>
<dbReference type="Proteomes" id="UP000242414">
    <property type="component" value="Unassembled WGS sequence"/>
</dbReference>
<dbReference type="EMBL" id="KV921853">
    <property type="protein sequence ID" value="ORE12145.1"/>
    <property type="molecule type" value="Genomic_DNA"/>
</dbReference>
<dbReference type="GO" id="GO:0006203">
    <property type="term" value="P:dGTP catabolic process"/>
    <property type="evidence" value="ECO:0007669"/>
    <property type="project" value="TreeGrafter"/>
</dbReference>
<dbReference type="Gene3D" id="1.10.3210.10">
    <property type="entry name" value="Hypothetical protein af1432"/>
    <property type="match status" value="1"/>
</dbReference>
<dbReference type="CDD" id="cd00077">
    <property type="entry name" value="HDc"/>
    <property type="match status" value="1"/>
</dbReference>
<evidence type="ECO:0000313" key="2">
    <source>
        <dbReference type="EMBL" id="ORE12145.1"/>
    </source>
</evidence>
<dbReference type="GO" id="GO:0005634">
    <property type="term" value="C:nucleus"/>
    <property type="evidence" value="ECO:0007669"/>
    <property type="project" value="TreeGrafter"/>
</dbReference>
<dbReference type="FunFam" id="1.10.3210.10:FF:000030">
    <property type="entry name" value="Deoxynucleoside triphosphate triphosphohydrolase SAMHD1 homolog"/>
    <property type="match status" value="1"/>
</dbReference>